<dbReference type="WBParaSite" id="BPAG_0000966001-mRNA-1">
    <property type="protein sequence ID" value="BPAG_0000966001-mRNA-1"/>
    <property type="gene ID" value="BPAG_0000966001"/>
</dbReference>
<proteinExistence type="predicted"/>
<evidence type="ECO:0000313" key="2">
    <source>
        <dbReference type="Proteomes" id="UP000278627"/>
    </source>
</evidence>
<name>A0A0N4TMI6_BRUPA</name>
<dbReference type="Proteomes" id="UP000278627">
    <property type="component" value="Unassembled WGS sequence"/>
</dbReference>
<dbReference type="AlphaFoldDB" id="A0A0N4TMI6"/>
<keyword evidence="2" id="KW-1185">Reference proteome</keyword>
<sequence length="71" mass="7897">MTRQEDSSNYVGSELKPMMTEWEGWGIAIYCVEECAGYVVGGVHLFIGQIFQKITMDTGVKEGAYRASRNG</sequence>
<evidence type="ECO:0000313" key="3">
    <source>
        <dbReference type="WBParaSite" id="BPAG_0000966001-mRNA-1"/>
    </source>
</evidence>
<organism evidence="3">
    <name type="scientific">Brugia pahangi</name>
    <name type="common">Filarial nematode worm</name>
    <dbReference type="NCBI Taxonomy" id="6280"/>
    <lineage>
        <taxon>Eukaryota</taxon>
        <taxon>Metazoa</taxon>
        <taxon>Ecdysozoa</taxon>
        <taxon>Nematoda</taxon>
        <taxon>Chromadorea</taxon>
        <taxon>Rhabditida</taxon>
        <taxon>Spirurina</taxon>
        <taxon>Spiruromorpha</taxon>
        <taxon>Filarioidea</taxon>
        <taxon>Onchocercidae</taxon>
        <taxon>Brugia</taxon>
    </lineage>
</organism>
<protein>
    <submittedName>
        <fullName evidence="1 3">Uncharacterized protein</fullName>
    </submittedName>
</protein>
<gene>
    <name evidence="1" type="ORF">BPAG_LOCUS9622</name>
</gene>
<reference evidence="3" key="1">
    <citation type="submission" date="2017-02" db="UniProtKB">
        <authorList>
            <consortium name="WormBaseParasite"/>
        </authorList>
    </citation>
    <scope>IDENTIFICATION</scope>
</reference>
<reference evidence="1 2" key="2">
    <citation type="submission" date="2018-11" db="EMBL/GenBank/DDBJ databases">
        <authorList>
            <consortium name="Pathogen Informatics"/>
        </authorList>
    </citation>
    <scope>NUCLEOTIDE SEQUENCE [LARGE SCALE GENOMIC DNA]</scope>
</reference>
<accession>A0A0N4TMI6</accession>
<evidence type="ECO:0000313" key="1">
    <source>
        <dbReference type="EMBL" id="VDN90808.1"/>
    </source>
</evidence>
<dbReference type="EMBL" id="UZAD01013161">
    <property type="protein sequence ID" value="VDN90808.1"/>
    <property type="molecule type" value="Genomic_DNA"/>
</dbReference>